<dbReference type="Gene3D" id="3.40.190.10">
    <property type="entry name" value="Periplasmic binding protein-like II"/>
    <property type="match status" value="2"/>
</dbReference>
<feature type="domain" description="LysR substrate-binding" evidence="1">
    <location>
        <begin position="2"/>
        <end position="65"/>
    </location>
</feature>
<dbReference type="AlphaFoldDB" id="A0A4R6YKV2"/>
<dbReference type="Proteomes" id="UP000295293">
    <property type="component" value="Unassembled WGS sequence"/>
</dbReference>
<accession>A0A4R6YKV2</accession>
<evidence type="ECO:0000313" key="3">
    <source>
        <dbReference type="Proteomes" id="UP000295293"/>
    </source>
</evidence>
<comment type="caution">
    <text evidence="2">The sequence shown here is derived from an EMBL/GenBank/DDBJ whole genome shotgun (WGS) entry which is preliminary data.</text>
</comment>
<evidence type="ECO:0000259" key="1">
    <source>
        <dbReference type="Pfam" id="PF03466"/>
    </source>
</evidence>
<reference evidence="2 3" key="1">
    <citation type="submission" date="2019-03" db="EMBL/GenBank/DDBJ databases">
        <title>Genomic Encyclopedia of Type Strains, Phase IV (KMG-IV): sequencing the most valuable type-strain genomes for metagenomic binning, comparative biology and taxonomic classification.</title>
        <authorList>
            <person name="Goeker M."/>
        </authorList>
    </citation>
    <scope>NUCLEOTIDE SEQUENCE [LARGE SCALE GENOMIC DNA]</scope>
    <source>
        <strain evidence="2 3">DSM 21667</strain>
    </source>
</reference>
<dbReference type="Pfam" id="PF03466">
    <property type="entry name" value="LysR_substrate"/>
    <property type="match status" value="1"/>
</dbReference>
<dbReference type="EMBL" id="SNZH01000023">
    <property type="protein sequence ID" value="TDR37831.1"/>
    <property type="molecule type" value="Genomic_DNA"/>
</dbReference>
<sequence>MEAALAGVGIVYLFEDGLRPHLDSGALQALLEDGWQPFSGPFLYYPGRRRLPAPSRAFVDFVKAQVPG</sequence>
<keyword evidence="3" id="KW-1185">Reference proteome</keyword>
<name>A0A4R6YKV2_9GAMM</name>
<protein>
    <submittedName>
        <fullName evidence="2">LysR substrate binding domain-containing protein</fullName>
    </submittedName>
</protein>
<dbReference type="InterPro" id="IPR005119">
    <property type="entry name" value="LysR_subst-bd"/>
</dbReference>
<organism evidence="2 3">
    <name type="scientific">Tahibacter aquaticus</name>
    <dbReference type="NCBI Taxonomy" id="520092"/>
    <lineage>
        <taxon>Bacteria</taxon>
        <taxon>Pseudomonadati</taxon>
        <taxon>Pseudomonadota</taxon>
        <taxon>Gammaproteobacteria</taxon>
        <taxon>Lysobacterales</taxon>
        <taxon>Rhodanobacteraceae</taxon>
        <taxon>Tahibacter</taxon>
    </lineage>
</organism>
<dbReference type="RefSeq" id="WP_243746189.1">
    <property type="nucleotide sequence ID" value="NZ_SNZH01000023.1"/>
</dbReference>
<gene>
    <name evidence="2" type="ORF">DFR29_1235</name>
</gene>
<evidence type="ECO:0000313" key="2">
    <source>
        <dbReference type="EMBL" id="TDR37831.1"/>
    </source>
</evidence>
<dbReference type="SUPFAM" id="SSF53850">
    <property type="entry name" value="Periplasmic binding protein-like II"/>
    <property type="match status" value="1"/>
</dbReference>
<proteinExistence type="predicted"/>